<protein>
    <recommendedName>
        <fullName evidence="6 10">UDP-glucose 4-epimerase</fullName>
        <ecNumber evidence="5 10">5.1.3.2</ecNumber>
    </recommendedName>
</protein>
<dbReference type="NCBIfam" id="NF007956">
    <property type="entry name" value="PRK10675.1"/>
    <property type="match status" value="1"/>
</dbReference>
<dbReference type="InterPro" id="IPR036291">
    <property type="entry name" value="NAD(P)-bd_dom_sf"/>
</dbReference>
<comment type="cofactor">
    <cofactor evidence="2 10">
        <name>NAD(+)</name>
        <dbReference type="ChEBI" id="CHEBI:57540"/>
    </cofactor>
</comment>
<comment type="catalytic activity">
    <reaction evidence="1 10">
        <text>UDP-alpha-D-glucose = UDP-alpha-D-galactose</text>
        <dbReference type="Rhea" id="RHEA:22168"/>
        <dbReference type="ChEBI" id="CHEBI:58885"/>
        <dbReference type="ChEBI" id="CHEBI:66914"/>
        <dbReference type="EC" id="5.1.3.2"/>
    </reaction>
</comment>
<keyword evidence="9 10" id="KW-0413">Isomerase</keyword>
<dbReference type="InterPro" id="IPR005886">
    <property type="entry name" value="UDP_G4E"/>
</dbReference>
<keyword evidence="10" id="KW-0119">Carbohydrate metabolism</keyword>
<dbReference type="Gene3D" id="3.90.25.10">
    <property type="entry name" value="UDP-galactose 4-epimerase, domain 1"/>
    <property type="match status" value="1"/>
</dbReference>
<comment type="caution">
    <text evidence="12">The sequence shown here is derived from an EMBL/GenBank/DDBJ whole genome shotgun (WGS) entry which is preliminary data.</text>
</comment>
<comment type="subunit">
    <text evidence="10">Homodimer.</text>
</comment>
<keyword evidence="8" id="KW-0299">Galactose metabolism</keyword>
<accession>A0A2V1K8W7</accession>
<dbReference type="OrthoDB" id="9801785at2"/>
<evidence type="ECO:0000256" key="1">
    <source>
        <dbReference type="ARBA" id="ARBA00000083"/>
    </source>
</evidence>
<evidence type="ECO:0000256" key="5">
    <source>
        <dbReference type="ARBA" id="ARBA00013189"/>
    </source>
</evidence>
<keyword evidence="13" id="KW-1185">Reference proteome</keyword>
<dbReference type="SUPFAM" id="SSF51735">
    <property type="entry name" value="NAD(P)-binding Rossmann-fold domains"/>
    <property type="match status" value="1"/>
</dbReference>
<dbReference type="EMBL" id="QETB01000001">
    <property type="protein sequence ID" value="PWF26915.1"/>
    <property type="molecule type" value="Genomic_DNA"/>
</dbReference>
<dbReference type="UniPathway" id="UPA00214"/>
<sequence length="342" mass="37341">MDVLVTGGAGYIGSHTVIELAAAGFTPVVIDNYSNSSPHAMERVRKILGSSVPSYGGDIPFYEGDVRDSALLDQIFEEHNIGAVIHFAGLKSVGESVSQPLSYYRTNIDSTLTLLDRMYAHRVLGLVFSSSATVYGVPEQLPLTESMPRRSTNPYGWTKVMIEQILEDLTNTQEGWNITSLRYFNPVGAHDSGLIGENPRGIPNNLLPYVSQVAVGKRDRVMVFGDDYPTADGTGVRDYIHITDLARAHVAALRHLDHPDVYKAYNIGTGRGVSVLEIIKAFSAAVGRDLPYEIVARRPGDVASCYASADLAREELGWSASLTVEDACRDSWAWQSNNPDGF</sequence>
<dbReference type="RefSeq" id="WP_109092416.1">
    <property type="nucleotide sequence ID" value="NZ_QETB01000001.1"/>
</dbReference>
<evidence type="ECO:0000313" key="13">
    <source>
        <dbReference type="Proteomes" id="UP000245283"/>
    </source>
</evidence>
<organism evidence="12 13">
    <name type="scientific">Ancrocorticia populi</name>
    <dbReference type="NCBI Taxonomy" id="2175228"/>
    <lineage>
        <taxon>Bacteria</taxon>
        <taxon>Bacillati</taxon>
        <taxon>Actinomycetota</taxon>
        <taxon>Actinomycetes</taxon>
        <taxon>Actinomycetales</taxon>
        <taxon>Actinomycetaceae</taxon>
        <taxon>Ancrocorticia</taxon>
    </lineage>
</organism>
<gene>
    <name evidence="12" type="primary">galE</name>
    <name evidence="12" type="ORF">DD236_00410</name>
</gene>
<name>A0A2V1K8W7_9ACTO</name>
<evidence type="ECO:0000313" key="12">
    <source>
        <dbReference type="EMBL" id="PWF26915.1"/>
    </source>
</evidence>
<dbReference type="AlphaFoldDB" id="A0A2V1K8W7"/>
<comment type="similarity">
    <text evidence="4 10">Belongs to the NAD(P)-dependent epimerase/dehydratase family.</text>
</comment>
<proteinExistence type="inferred from homology"/>
<comment type="pathway">
    <text evidence="3 10">Carbohydrate metabolism; galactose metabolism.</text>
</comment>
<dbReference type="PRINTS" id="PR01713">
    <property type="entry name" value="NUCEPIMERASE"/>
</dbReference>
<keyword evidence="7 10" id="KW-0520">NAD</keyword>
<dbReference type="NCBIfam" id="TIGR01179">
    <property type="entry name" value="galE"/>
    <property type="match status" value="1"/>
</dbReference>
<dbReference type="GO" id="GO:0003978">
    <property type="term" value="F:UDP-glucose 4-epimerase activity"/>
    <property type="evidence" value="ECO:0007669"/>
    <property type="project" value="UniProtKB-UniRule"/>
</dbReference>
<evidence type="ECO:0000256" key="9">
    <source>
        <dbReference type="ARBA" id="ARBA00023235"/>
    </source>
</evidence>
<evidence type="ECO:0000256" key="3">
    <source>
        <dbReference type="ARBA" id="ARBA00004947"/>
    </source>
</evidence>
<dbReference type="Proteomes" id="UP000245283">
    <property type="component" value="Unassembled WGS sequence"/>
</dbReference>
<evidence type="ECO:0000256" key="2">
    <source>
        <dbReference type="ARBA" id="ARBA00001911"/>
    </source>
</evidence>
<reference evidence="13" key="1">
    <citation type="submission" date="2018-05" db="EMBL/GenBank/DDBJ databases">
        <authorList>
            <person name="Li Y."/>
        </authorList>
    </citation>
    <scope>NUCLEOTIDE SEQUENCE [LARGE SCALE GENOMIC DNA]</scope>
    <source>
        <strain evidence="13">sk1b4</strain>
    </source>
</reference>
<evidence type="ECO:0000259" key="11">
    <source>
        <dbReference type="Pfam" id="PF01370"/>
    </source>
</evidence>
<evidence type="ECO:0000256" key="10">
    <source>
        <dbReference type="RuleBase" id="RU366046"/>
    </source>
</evidence>
<evidence type="ECO:0000256" key="7">
    <source>
        <dbReference type="ARBA" id="ARBA00023027"/>
    </source>
</evidence>
<feature type="domain" description="NAD-dependent epimerase/dehydratase" evidence="11">
    <location>
        <begin position="3"/>
        <end position="268"/>
    </location>
</feature>
<dbReference type="CDD" id="cd05247">
    <property type="entry name" value="UDP_G4E_1_SDR_e"/>
    <property type="match status" value="1"/>
</dbReference>
<dbReference type="EC" id="5.1.3.2" evidence="5 10"/>
<evidence type="ECO:0000256" key="8">
    <source>
        <dbReference type="ARBA" id="ARBA00023144"/>
    </source>
</evidence>
<dbReference type="Pfam" id="PF01370">
    <property type="entry name" value="Epimerase"/>
    <property type="match status" value="1"/>
</dbReference>
<dbReference type="PANTHER" id="PTHR43725:SF47">
    <property type="entry name" value="UDP-GLUCOSE 4-EPIMERASE"/>
    <property type="match status" value="1"/>
</dbReference>
<dbReference type="PANTHER" id="PTHR43725">
    <property type="entry name" value="UDP-GLUCOSE 4-EPIMERASE"/>
    <property type="match status" value="1"/>
</dbReference>
<dbReference type="GO" id="GO:0006012">
    <property type="term" value="P:galactose metabolic process"/>
    <property type="evidence" value="ECO:0007669"/>
    <property type="project" value="UniProtKB-UniPathway"/>
</dbReference>
<evidence type="ECO:0000256" key="4">
    <source>
        <dbReference type="ARBA" id="ARBA00007637"/>
    </source>
</evidence>
<dbReference type="InterPro" id="IPR001509">
    <property type="entry name" value="Epimerase_deHydtase"/>
</dbReference>
<dbReference type="Gene3D" id="3.40.50.720">
    <property type="entry name" value="NAD(P)-binding Rossmann-like Domain"/>
    <property type="match status" value="1"/>
</dbReference>
<dbReference type="GO" id="GO:0005829">
    <property type="term" value="C:cytosol"/>
    <property type="evidence" value="ECO:0007669"/>
    <property type="project" value="TreeGrafter"/>
</dbReference>
<evidence type="ECO:0000256" key="6">
    <source>
        <dbReference type="ARBA" id="ARBA00018569"/>
    </source>
</evidence>